<evidence type="ECO:0000256" key="1">
    <source>
        <dbReference type="SAM" id="Phobius"/>
    </source>
</evidence>
<proteinExistence type="predicted"/>
<comment type="caution">
    <text evidence="2">The sequence shown here is derived from an EMBL/GenBank/DDBJ whole genome shotgun (WGS) entry which is preliminary data.</text>
</comment>
<gene>
    <name evidence="2" type="ORF">JYU34_005430</name>
</gene>
<dbReference type="Proteomes" id="UP000823941">
    <property type="component" value="Chromosome 7"/>
</dbReference>
<keyword evidence="3" id="KW-1185">Reference proteome</keyword>
<dbReference type="EMBL" id="JAHIBW010000007">
    <property type="protein sequence ID" value="KAG7309462.1"/>
    <property type="molecule type" value="Genomic_DNA"/>
</dbReference>
<protein>
    <submittedName>
        <fullName evidence="2">Uncharacterized protein</fullName>
    </submittedName>
</protein>
<keyword evidence="1" id="KW-0812">Transmembrane</keyword>
<keyword evidence="1" id="KW-1133">Transmembrane helix</keyword>
<organism evidence="2 3">
    <name type="scientific">Plutella xylostella</name>
    <name type="common">Diamondback moth</name>
    <name type="synonym">Plutella maculipennis</name>
    <dbReference type="NCBI Taxonomy" id="51655"/>
    <lineage>
        <taxon>Eukaryota</taxon>
        <taxon>Metazoa</taxon>
        <taxon>Ecdysozoa</taxon>
        <taxon>Arthropoda</taxon>
        <taxon>Hexapoda</taxon>
        <taxon>Insecta</taxon>
        <taxon>Pterygota</taxon>
        <taxon>Neoptera</taxon>
        <taxon>Endopterygota</taxon>
        <taxon>Lepidoptera</taxon>
        <taxon>Glossata</taxon>
        <taxon>Ditrysia</taxon>
        <taxon>Yponomeutoidea</taxon>
        <taxon>Plutellidae</taxon>
        <taxon>Plutella</taxon>
    </lineage>
</organism>
<keyword evidence="1" id="KW-0472">Membrane</keyword>
<evidence type="ECO:0000313" key="3">
    <source>
        <dbReference type="Proteomes" id="UP000823941"/>
    </source>
</evidence>
<feature type="transmembrane region" description="Helical" evidence="1">
    <location>
        <begin position="28"/>
        <end position="49"/>
    </location>
</feature>
<reference evidence="2 3" key="1">
    <citation type="submission" date="2021-06" db="EMBL/GenBank/DDBJ databases">
        <title>A haploid diamondback moth (Plutella xylostella L.) genome assembly resolves 31 chromosomes and identifies a diamide resistance mutation.</title>
        <authorList>
            <person name="Ward C.M."/>
            <person name="Perry K.D."/>
            <person name="Baker G."/>
            <person name="Powis K."/>
            <person name="Heckel D.G."/>
            <person name="Baxter S.W."/>
        </authorList>
    </citation>
    <scope>NUCLEOTIDE SEQUENCE [LARGE SCALE GENOMIC DNA]</scope>
    <source>
        <strain evidence="2 3">LV</strain>
        <tissue evidence="2">Single pupa</tissue>
    </source>
</reference>
<accession>A0ABQ7QWQ3</accession>
<name>A0ABQ7QWQ3_PLUXY</name>
<evidence type="ECO:0000313" key="2">
    <source>
        <dbReference type="EMBL" id="KAG7309462.1"/>
    </source>
</evidence>
<sequence length="56" mass="5802">MFLIPSESQCLYSSAPCLLHSQALPVSLAAATAALAALSAGLCVGAWVLRRREAKS</sequence>